<dbReference type="Proteomes" id="UP000230069">
    <property type="component" value="Unassembled WGS sequence"/>
</dbReference>
<accession>A0A2G5EC80</accession>
<evidence type="ECO:0000313" key="2">
    <source>
        <dbReference type="Proteomes" id="UP000230069"/>
    </source>
</evidence>
<organism evidence="1 2">
    <name type="scientific">Aquilegia coerulea</name>
    <name type="common">Rocky mountain columbine</name>
    <dbReference type="NCBI Taxonomy" id="218851"/>
    <lineage>
        <taxon>Eukaryota</taxon>
        <taxon>Viridiplantae</taxon>
        <taxon>Streptophyta</taxon>
        <taxon>Embryophyta</taxon>
        <taxon>Tracheophyta</taxon>
        <taxon>Spermatophyta</taxon>
        <taxon>Magnoliopsida</taxon>
        <taxon>Ranunculales</taxon>
        <taxon>Ranunculaceae</taxon>
        <taxon>Thalictroideae</taxon>
        <taxon>Aquilegia</taxon>
    </lineage>
</organism>
<proteinExistence type="predicted"/>
<keyword evidence="2" id="KW-1185">Reference proteome</keyword>
<sequence length="63" mass="6996">MDGEVWSSSHGAVQLCTTDKSLRTEKQSTFTEMLSTTLEVIYKKVCRGSVTSHCCPESPLKEN</sequence>
<evidence type="ECO:0000313" key="1">
    <source>
        <dbReference type="EMBL" id="PIA53320.1"/>
    </source>
</evidence>
<name>A0A2G5EC80_AQUCA</name>
<reference evidence="1 2" key="1">
    <citation type="submission" date="2017-09" db="EMBL/GenBank/DDBJ databases">
        <title>WGS assembly of Aquilegia coerulea Goldsmith.</title>
        <authorList>
            <person name="Hodges S."/>
            <person name="Kramer E."/>
            <person name="Nordborg M."/>
            <person name="Tomkins J."/>
            <person name="Borevitz J."/>
            <person name="Derieg N."/>
            <person name="Yan J."/>
            <person name="Mihaltcheva S."/>
            <person name="Hayes R.D."/>
            <person name="Rokhsar D."/>
        </authorList>
    </citation>
    <scope>NUCLEOTIDE SEQUENCE [LARGE SCALE GENOMIC DNA]</scope>
    <source>
        <strain evidence="2">cv. Goldsmith</strain>
    </source>
</reference>
<dbReference type="InParanoid" id="A0A2G5EC80"/>
<dbReference type="AlphaFoldDB" id="A0A2G5EC80"/>
<dbReference type="EMBL" id="KZ305026">
    <property type="protein sequence ID" value="PIA53320.1"/>
    <property type="molecule type" value="Genomic_DNA"/>
</dbReference>
<protein>
    <submittedName>
        <fullName evidence="1">Uncharacterized protein</fullName>
    </submittedName>
</protein>
<gene>
    <name evidence="1" type="ORF">AQUCO_00900118v1</name>
</gene>